<comment type="function">
    <text evidence="7">Catalyzes the N-acylation of UDP-3-O-acylglucosamine using 3-hydroxyacyl-ACP as the acyl donor. Is involved in the biosynthesis of lipid A, a phosphorylated glycolipid that anchors the lipopolysaccharide to the outer membrane of the cell.</text>
</comment>
<proteinExistence type="inferred from homology"/>
<keyword evidence="2 7" id="KW-0441">Lipid A biosynthesis</keyword>
<comment type="caution">
    <text evidence="9">The sequence shown here is derived from an EMBL/GenBank/DDBJ whole genome shotgun (WGS) entry which is preliminary data.</text>
</comment>
<dbReference type="InterPro" id="IPR020573">
    <property type="entry name" value="UDP_GlcNAc_AcTrfase_non-rep"/>
</dbReference>
<dbReference type="PATRIC" id="fig|582515.4.peg.2508"/>
<dbReference type="SUPFAM" id="SSF51161">
    <property type="entry name" value="Trimeric LpxA-like enzymes"/>
    <property type="match status" value="1"/>
</dbReference>
<keyword evidence="5 7" id="KW-0443">Lipid metabolism</keyword>
<dbReference type="InParanoid" id="U5DN98"/>
<evidence type="ECO:0000256" key="1">
    <source>
        <dbReference type="ARBA" id="ARBA00022516"/>
    </source>
</evidence>
<dbReference type="AlphaFoldDB" id="U5DN98"/>
<dbReference type="OrthoDB" id="9784739at2"/>
<evidence type="ECO:0000256" key="2">
    <source>
        <dbReference type="ARBA" id="ARBA00022556"/>
    </source>
</evidence>
<dbReference type="GO" id="GO:0031470">
    <property type="term" value="C:carboxysome"/>
    <property type="evidence" value="ECO:0007669"/>
    <property type="project" value="UniProtKB-ARBA"/>
</dbReference>
<dbReference type="GO" id="GO:0016410">
    <property type="term" value="F:N-acyltransferase activity"/>
    <property type="evidence" value="ECO:0007669"/>
    <property type="project" value="InterPro"/>
</dbReference>
<dbReference type="InterPro" id="IPR011004">
    <property type="entry name" value="Trimer_LpxA-like_sf"/>
</dbReference>
<gene>
    <name evidence="7" type="primary">lpxD</name>
    <name evidence="9" type="ORF">KR51_00022280</name>
</gene>
<dbReference type="GO" id="GO:0103118">
    <property type="term" value="F:UDP-3-O-[(3R)-3-hydroxyacyl]-glucosamine N-acyltransferase activity"/>
    <property type="evidence" value="ECO:0007669"/>
    <property type="project" value="UniProtKB-EC"/>
</dbReference>
<dbReference type="Pfam" id="PF00132">
    <property type="entry name" value="Hexapep"/>
    <property type="match status" value="2"/>
</dbReference>
<dbReference type="HAMAP" id="MF_00523">
    <property type="entry name" value="LpxD"/>
    <property type="match status" value="1"/>
</dbReference>
<evidence type="ECO:0000313" key="10">
    <source>
        <dbReference type="Proteomes" id="UP000016960"/>
    </source>
</evidence>
<evidence type="ECO:0000256" key="3">
    <source>
        <dbReference type="ARBA" id="ARBA00022679"/>
    </source>
</evidence>
<evidence type="ECO:0000256" key="5">
    <source>
        <dbReference type="ARBA" id="ARBA00023098"/>
    </source>
</evidence>
<dbReference type="eggNOG" id="COG1044">
    <property type="taxonomic scope" value="Bacteria"/>
</dbReference>
<evidence type="ECO:0000259" key="8">
    <source>
        <dbReference type="Pfam" id="PF04613"/>
    </source>
</evidence>
<reference evidence="9 10" key="1">
    <citation type="submission" date="2013-05" db="EMBL/GenBank/DDBJ databases">
        <title>Draft genome sequence of Rubidibacter lacunae KORDI 51-2.</title>
        <authorList>
            <person name="Choi D.H."/>
            <person name="Noh J.H."/>
            <person name="Kwon K.-K."/>
            <person name="Lee J.-H."/>
            <person name="Ryu J.-Y."/>
        </authorList>
    </citation>
    <scope>NUCLEOTIDE SEQUENCE [LARGE SCALE GENOMIC DNA]</scope>
    <source>
        <strain evidence="9 10">KORDI 51-2</strain>
    </source>
</reference>
<evidence type="ECO:0000256" key="4">
    <source>
        <dbReference type="ARBA" id="ARBA00022737"/>
    </source>
</evidence>
<keyword evidence="10" id="KW-1185">Reference proteome</keyword>
<dbReference type="InterPro" id="IPR018357">
    <property type="entry name" value="Hexapep_transf_CS"/>
</dbReference>
<keyword evidence="6 7" id="KW-0012">Acyltransferase</keyword>
<dbReference type="RefSeq" id="WP_022607347.1">
    <property type="nucleotide sequence ID" value="NZ_ASSJ01000053.1"/>
</dbReference>
<dbReference type="UniPathway" id="UPA00973"/>
<keyword evidence="1 7" id="KW-0444">Lipid biosynthesis</keyword>
<dbReference type="InterPro" id="IPR007691">
    <property type="entry name" value="LpxD"/>
</dbReference>
<organism evidence="9 10">
    <name type="scientific">Rubidibacter lacunae KORDI 51-2</name>
    <dbReference type="NCBI Taxonomy" id="582515"/>
    <lineage>
        <taxon>Bacteria</taxon>
        <taxon>Bacillati</taxon>
        <taxon>Cyanobacteriota</taxon>
        <taxon>Cyanophyceae</taxon>
        <taxon>Oscillatoriophycideae</taxon>
        <taxon>Chroococcales</taxon>
        <taxon>Aphanothecaceae</taxon>
        <taxon>Rubidibacter</taxon>
    </lineage>
</organism>
<dbReference type="PANTHER" id="PTHR43378">
    <property type="entry name" value="UDP-3-O-ACYLGLUCOSAMINE N-ACYLTRANSFERASE"/>
    <property type="match status" value="1"/>
</dbReference>
<dbReference type="InterPro" id="IPR001451">
    <property type="entry name" value="Hexapep"/>
</dbReference>
<dbReference type="Gene3D" id="3.40.1390.10">
    <property type="entry name" value="MurE/MurF, N-terminal domain"/>
    <property type="match status" value="1"/>
</dbReference>
<feature type="active site" description="Proton acceptor" evidence="7">
    <location>
        <position position="245"/>
    </location>
</feature>
<dbReference type="STRING" id="582515.KR51_00022280"/>
<comment type="subunit">
    <text evidence="7">Homotrimer.</text>
</comment>
<keyword evidence="4 7" id="KW-0677">Repeat</keyword>
<dbReference type="PANTHER" id="PTHR43378:SF2">
    <property type="entry name" value="UDP-3-O-ACYLGLUCOSAMINE N-ACYLTRANSFERASE 1, MITOCHONDRIAL-RELATED"/>
    <property type="match status" value="1"/>
</dbReference>
<protein>
    <recommendedName>
        <fullName evidence="7">UDP-3-O-acylglucosamine N-acyltransferase</fullName>
        <ecNumber evidence="7">2.3.1.191</ecNumber>
    </recommendedName>
</protein>
<dbReference type="GO" id="GO:0016020">
    <property type="term" value="C:membrane"/>
    <property type="evidence" value="ECO:0007669"/>
    <property type="project" value="GOC"/>
</dbReference>
<comment type="pathway">
    <text evidence="7">Bacterial outer membrane biogenesis; LPS lipid A biosynthesis.</text>
</comment>
<accession>U5DN98</accession>
<feature type="domain" description="UDP-3-O-[3-hydroxymyristoyl] glucosamine N-acyltransferase non-repeat region" evidence="8">
    <location>
        <begin position="23"/>
        <end position="94"/>
    </location>
</feature>
<comment type="similarity">
    <text evidence="7">Belongs to the transferase hexapeptide repeat family. LpxD subfamily.</text>
</comment>
<dbReference type="PROSITE" id="PS00101">
    <property type="entry name" value="HEXAPEP_TRANSFERASES"/>
    <property type="match status" value="1"/>
</dbReference>
<dbReference type="Proteomes" id="UP000016960">
    <property type="component" value="Unassembled WGS sequence"/>
</dbReference>
<keyword evidence="3 7" id="KW-0808">Transferase</keyword>
<dbReference type="NCBIfam" id="NF002060">
    <property type="entry name" value="PRK00892.1"/>
    <property type="match status" value="1"/>
</dbReference>
<dbReference type="Pfam" id="PF04613">
    <property type="entry name" value="LpxD"/>
    <property type="match status" value="1"/>
</dbReference>
<dbReference type="GO" id="GO:0043886">
    <property type="term" value="F:structural constituent of carboxysome shell"/>
    <property type="evidence" value="ECO:0007669"/>
    <property type="project" value="UniProtKB-ARBA"/>
</dbReference>
<dbReference type="Gene3D" id="2.160.10.10">
    <property type="entry name" value="Hexapeptide repeat proteins"/>
    <property type="match status" value="1"/>
</dbReference>
<evidence type="ECO:0000256" key="6">
    <source>
        <dbReference type="ARBA" id="ARBA00023315"/>
    </source>
</evidence>
<name>U5DN98_9CHRO</name>
<comment type="catalytic activity">
    <reaction evidence="7">
        <text>a UDP-3-O-[(3R)-3-hydroxyacyl]-alpha-D-glucosamine + a (3R)-hydroxyacyl-[ACP] = a UDP-2-N,3-O-bis[(3R)-3-hydroxyacyl]-alpha-D-glucosamine + holo-[ACP] + H(+)</text>
        <dbReference type="Rhea" id="RHEA:53836"/>
        <dbReference type="Rhea" id="RHEA-COMP:9685"/>
        <dbReference type="Rhea" id="RHEA-COMP:9945"/>
        <dbReference type="ChEBI" id="CHEBI:15378"/>
        <dbReference type="ChEBI" id="CHEBI:64479"/>
        <dbReference type="ChEBI" id="CHEBI:78827"/>
        <dbReference type="ChEBI" id="CHEBI:137740"/>
        <dbReference type="ChEBI" id="CHEBI:137748"/>
        <dbReference type="EC" id="2.3.1.191"/>
    </reaction>
</comment>
<dbReference type="EC" id="2.3.1.191" evidence="7"/>
<evidence type="ECO:0000256" key="7">
    <source>
        <dbReference type="HAMAP-Rule" id="MF_00523"/>
    </source>
</evidence>
<dbReference type="GO" id="GO:0009245">
    <property type="term" value="P:lipid A biosynthetic process"/>
    <property type="evidence" value="ECO:0007669"/>
    <property type="project" value="UniProtKB-UniRule"/>
</dbReference>
<evidence type="ECO:0000313" key="9">
    <source>
        <dbReference type="EMBL" id="ERN41165.1"/>
    </source>
</evidence>
<dbReference type="NCBIfam" id="TIGR01853">
    <property type="entry name" value="lipid_A_lpxD"/>
    <property type="match status" value="1"/>
</dbReference>
<dbReference type="EMBL" id="ASSJ01000053">
    <property type="protein sequence ID" value="ERN41165.1"/>
    <property type="molecule type" value="Genomic_DNA"/>
</dbReference>
<sequence length="349" mass="36558">MKFSDAIAQFTADNCLATDLSSNPEISGVADIRTAAPDTLSYVESSKYADWIERTPASALILPDDARMQARASARAIAWVACHNPRLTFAQAISLFYQPYRPAPGIHPTAVIDPTVKLGADVSIGAHAVLGARTVLGDRTCVHPNVTIYPDVTIGDRVTLHANCTINERTWIGDDCIIHSGAAIGGEGFGFVPSAKGWIKMEQSGRVVLETGVEVGSNSAIDRPAVGETRIGQNTKIDNLVQIGHGCHIGANCAIAGQTGLAGGVRVGNGVLLAGQVGISNQIEVGDGAIVTAKSGVQKSVVAGATVSGYPAISHQLHLQAAAIHKKLPEIYQFVRKLQAVWGSDRASD</sequence>
<dbReference type="CDD" id="cd03352">
    <property type="entry name" value="LbH_LpxD"/>
    <property type="match status" value="1"/>
</dbReference>